<evidence type="ECO:0000256" key="1">
    <source>
        <dbReference type="ARBA" id="ARBA00022448"/>
    </source>
</evidence>
<dbReference type="PROSITE" id="PS51009">
    <property type="entry name" value="CYTCII"/>
    <property type="match status" value="1"/>
</dbReference>
<dbReference type="GO" id="GO:0009055">
    <property type="term" value="F:electron transfer activity"/>
    <property type="evidence" value="ECO:0007669"/>
    <property type="project" value="InterPro"/>
</dbReference>
<keyword evidence="1" id="KW-0813">Transport</keyword>
<proteinExistence type="predicted"/>
<feature type="binding site" description="covalent" evidence="7">
    <location>
        <position position="139"/>
    </location>
    <ligand>
        <name>heme c</name>
        <dbReference type="ChEBI" id="CHEBI:61717"/>
    </ligand>
</feature>
<keyword evidence="5 6" id="KW-0408">Iron</keyword>
<dbReference type="Proteomes" id="UP000051913">
    <property type="component" value="Unassembled WGS sequence"/>
</dbReference>
<evidence type="ECO:0000256" key="6">
    <source>
        <dbReference type="PIRSR" id="PIRSR000027-1"/>
    </source>
</evidence>
<evidence type="ECO:0000256" key="8">
    <source>
        <dbReference type="SAM" id="SignalP"/>
    </source>
</evidence>
<dbReference type="GO" id="GO:0042597">
    <property type="term" value="C:periplasmic space"/>
    <property type="evidence" value="ECO:0007669"/>
    <property type="project" value="InterPro"/>
</dbReference>
<dbReference type="RefSeq" id="WP_057850941.1">
    <property type="nucleotide sequence ID" value="NZ_LLXX01000096.1"/>
</dbReference>
<evidence type="ECO:0000313" key="10">
    <source>
        <dbReference type="Proteomes" id="UP000051913"/>
    </source>
</evidence>
<keyword evidence="8" id="KW-0732">Signal</keyword>
<keyword evidence="3 6" id="KW-0479">Metal-binding</keyword>
<dbReference type="SUPFAM" id="SSF47175">
    <property type="entry name" value="Cytochromes"/>
    <property type="match status" value="1"/>
</dbReference>
<dbReference type="InterPro" id="IPR012127">
    <property type="entry name" value="Cyt_c_prime"/>
</dbReference>
<evidence type="ECO:0000256" key="5">
    <source>
        <dbReference type="ARBA" id="ARBA00023004"/>
    </source>
</evidence>
<dbReference type="PIRSF" id="PIRSF000027">
    <property type="entry name" value="Cytc_c_prime"/>
    <property type="match status" value="1"/>
</dbReference>
<dbReference type="GO" id="GO:0022900">
    <property type="term" value="P:electron transport chain"/>
    <property type="evidence" value="ECO:0007669"/>
    <property type="project" value="InterPro"/>
</dbReference>
<gene>
    <name evidence="9" type="ORF">CP49_18920</name>
</gene>
<dbReference type="GO" id="GO:0020037">
    <property type="term" value="F:heme binding"/>
    <property type="evidence" value="ECO:0007669"/>
    <property type="project" value="InterPro"/>
</dbReference>
<dbReference type="Gene3D" id="1.20.120.10">
    <property type="entry name" value="Cytochrome c/b562"/>
    <property type="match status" value="1"/>
</dbReference>
<feature type="binding site" description="covalent" evidence="7">
    <location>
        <position position="136"/>
    </location>
    <ligand>
        <name>heme c</name>
        <dbReference type="ChEBI" id="CHEBI:61717"/>
    </ligand>
</feature>
<evidence type="ECO:0000256" key="3">
    <source>
        <dbReference type="ARBA" id="ARBA00022723"/>
    </source>
</evidence>
<accession>A0A0R3LHC0</accession>
<evidence type="ECO:0000256" key="2">
    <source>
        <dbReference type="ARBA" id="ARBA00022617"/>
    </source>
</evidence>
<feature type="binding site" description="axial binding residue" evidence="6">
    <location>
        <position position="140"/>
    </location>
    <ligand>
        <name>heme c</name>
        <dbReference type="ChEBI" id="CHEBI:61717"/>
    </ligand>
    <ligandPart>
        <name>Fe</name>
        <dbReference type="ChEBI" id="CHEBI:18248"/>
    </ligandPart>
</feature>
<evidence type="ECO:0000256" key="7">
    <source>
        <dbReference type="PIRSR" id="PIRSR000027-2"/>
    </source>
</evidence>
<evidence type="ECO:0000256" key="4">
    <source>
        <dbReference type="ARBA" id="ARBA00022982"/>
    </source>
</evidence>
<feature type="signal peptide" evidence="8">
    <location>
        <begin position="1"/>
        <end position="20"/>
    </location>
</feature>
<feature type="chain" id="PRO_5006443050" evidence="8">
    <location>
        <begin position="21"/>
        <end position="148"/>
    </location>
</feature>
<dbReference type="EMBL" id="LLXX01000096">
    <property type="protein sequence ID" value="KRR07176.1"/>
    <property type="molecule type" value="Genomic_DNA"/>
</dbReference>
<dbReference type="GO" id="GO:0005506">
    <property type="term" value="F:iron ion binding"/>
    <property type="evidence" value="ECO:0007669"/>
    <property type="project" value="InterPro"/>
</dbReference>
<sequence>MKRIVVVIAVLAFSAGAVVAQQDQVKRTQAMMKDNGKNAGALSAMVKGDKPYDQSTVNAALAQFEDTAKSLPTLFPESMKGIKLEGDYDPSPKIWEDKAGFESQIKSFAKVVADAKGKVKNLDTLKAELPVIGKQCGACHETYRIKKG</sequence>
<keyword evidence="2 7" id="KW-0349">Heme</keyword>
<protein>
    <submittedName>
        <fullName evidence="9">Cytochrome C</fullName>
    </submittedName>
</protein>
<evidence type="ECO:0000313" key="9">
    <source>
        <dbReference type="EMBL" id="KRR07176.1"/>
    </source>
</evidence>
<reference evidence="9 10" key="1">
    <citation type="submission" date="2014-03" db="EMBL/GenBank/DDBJ databases">
        <title>Bradyrhizobium valentinum sp. nov., isolated from effective nodules of Lupinus mariae-josephae, a lupine endemic of basic-lime soils in Eastern Spain.</title>
        <authorList>
            <person name="Duran D."/>
            <person name="Rey L."/>
            <person name="Navarro A."/>
            <person name="Busquets A."/>
            <person name="Imperial J."/>
            <person name="Ruiz-Argueso T."/>
        </authorList>
    </citation>
    <scope>NUCLEOTIDE SEQUENCE [LARGE SCALE GENOMIC DNA]</scope>
    <source>
        <strain evidence="9 10">LmjM3</strain>
    </source>
</reference>
<name>A0A0R3LHC0_9BRAD</name>
<dbReference type="AlphaFoldDB" id="A0A0R3LHC0"/>
<organism evidence="9 10">
    <name type="scientific">Bradyrhizobium valentinum</name>
    <dbReference type="NCBI Taxonomy" id="1518501"/>
    <lineage>
        <taxon>Bacteria</taxon>
        <taxon>Pseudomonadati</taxon>
        <taxon>Pseudomonadota</taxon>
        <taxon>Alphaproteobacteria</taxon>
        <taxon>Hyphomicrobiales</taxon>
        <taxon>Nitrobacteraceae</taxon>
        <taxon>Bradyrhizobium</taxon>
    </lineage>
</organism>
<dbReference type="InterPro" id="IPR002321">
    <property type="entry name" value="Cyt_c_II"/>
</dbReference>
<keyword evidence="4" id="KW-0249">Electron transport</keyword>
<dbReference type="InterPro" id="IPR010980">
    <property type="entry name" value="Cyt_c/b562"/>
</dbReference>
<keyword evidence="10" id="KW-1185">Reference proteome</keyword>
<comment type="PTM">
    <text evidence="7">Binds 1 heme group per subunit.</text>
</comment>
<dbReference type="STRING" id="1518501.CQ10_00835"/>
<comment type="caution">
    <text evidence="9">The sequence shown here is derived from an EMBL/GenBank/DDBJ whole genome shotgun (WGS) entry which is preliminary data.</text>
</comment>
<dbReference type="Pfam" id="PF01322">
    <property type="entry name" value="Cytochrom_C_2"/>
    <property type="match status" value="1"/>
</dbReference>